<dbReference type="EMBL" id="JAFMPP010000002">
    <property type="protein sequence ID" value="MBO0661518.1"/>
    <property type="molecule type" value="Genomic_DNA"/>
</dbReference>
<dbReference type="CDD" id="cd01522">
    <property type="entry name" value="RHOD_1"/>
    <property type="match status" value="1"/>
</dbReference>
<protein>
    <submittedName>
        <fullName evidence="2">Rhodanese-like domain-containing protein</fullName>
    </submittedName>
</protein>
<dbReference type="AlphaFoldDB" id="A0A939JR38"/>
<proteinExistence type="predicted"/>
<comment type="caution">
    <text evidence="2">The sequence shown here is derived from an EMBL/GenBank/DDBJ whole genome shotgun (WGS) entry which is preliminary data.</text>
</comment>
<reference evidence="2" key="1">
    <citation type="submission" date="2021-03" db="EMBL/GenBank/DDBJ databases">
        <title>Whole genome sequence of Jiella sp. CQZ9-1.</title>
        <authorList>
            <person name="Tuo L."/>
        </authorList>
    </citation>
    <scope>NUCLEOTIDE SEQUENCE</scope>
    <source>
        <strain evidence="2">CQZ9-1</strain>
    </source>
</reference>
<dbReference type="InterPro" id="IPR001763">
    <property type="entry name" value="Rhodanese-like_dom"/>
</dbReference>
<evidence type="ECO:0000259" key="1">
    <source>
        <dbReference type="PROSITE" id="PS50206"/>
    </source>
</evidence>
<evidence type="ECO:0000313" key="2">
    <source>
        <dbReference type="EMBL" id="MBO0661518.1"/>
    </source>
</evidence>
<feature type="domain" description="Rhodanese" evidence="1">
    <location>
        <begin position="20"/>
        <end position="130"/>
    </location>
</feature>
<sequence>MADGYAGDVTPQQCWAALADDPRAALIDVRTAAEWTYVGIPDLSPLGKSTILTEWQSFPSMAVDPNFVDRVTAALGSDGPDKDKPLFLLCRSGVRSIAAAKALTAAGYTQCVNVLDGFEGPLDGHGHRGQKTGWKAEELPWLQR</sequence>
<dbReference type="SMART" id="SM00450">
    <property type="entry name" value="RHOD"/>
    <property type="match status" value="1"/>
</dbReference>
<dbReference type="InterPro" id="IPR036873">
    <property type="entry name" value="Rhodanese-like_dom_sf"/>
</dbReference>
<dbReference type="Gene3D" id="3.40.250.10">
    <property type="entry name" value="Rhodanese-like domain"/>
    <property type="match status" value="1"/>
</dbReference>
<dbReference type="InterPro" id="IPR044240">
    <property type="entry name" value="STR4-like"/>
</dbReference>
<dbReference type="Pfam" id="PF00581">
    <property type="entry name" value="Rhodanese"/>
    <property type="match status" value="1"/>
</dbReference>
<dbReference type="PANTHER" id="PTHR47377">
    <property type="entry name" value="RHODANESE-LIKE DOMAIN-CONTAINING PROTEIN 4, CHLOROPLASTIC"/>
    <property type="match status" value="1"/>
</dbReference>
<dbReference type="SUPFAM" id="SSF52821">
    <property type="entry name" value="Rhodanese/Cell cycle control phosphatase"/>
    <property type="match status" value="1"/>
</dbReference>
<accession>A0A939JR38</accession>
<keyword evidence="3" id="KW-1185">Reference proteome</keyword>
<name>A0A939JR38_9HYPH</name>
<organism evidence="2 3">
    <name type="scientific">Jiella flava</name>
    <dbReference type="NCBI Taxonomy" id="2816857"/>
    <lineage>
        <taxon>Bacteria</taxon>
        <taxon>Pseudomonadati</taxon>
        <taxon>Pseudomonadota</taxon>
        <taxon>Alphaproteobacteria</taxon>
        <taxon>Hyphomicrobiales</taxon>
        <taxon>Aurantimonadaceae</taxon>
        <taxon>Jiella</taxon>
    </lineage>
</organism>
<dbReference type="PANTHER" id="PTHR47377:SF1">
    <property type="entry name" value="RHODANESE-LIKE DOMAIN-CONTAINING PROTEIN 4, CHLOROPLASTIC"/>
    <property type="match status" value="1"/>
</dbReference>
<dbReference type="PROSITE" id="PS50206">
    <property type="entry name" value="RHODANESE_3"/>
    <property type="match status" value="1"/>
</dbReference>
<dbReference type="RefSeq" id="WP_207256176.1">
    <property type="nucleotide sequence ID" value="NZ_JAFMPP010000002.1"/>
</dbReference>
<evidence type="ECO:0000313" key="3">
    <source>
        <dbReference type="Proteomes" id="UP000664122"/>
    </source>
</evidence>
<gene>
    <name evidence="2" type="ORF">J1C48_02920</name>
</gene>
<dbReference type="Proteomes" id="UP000664122">
    <property type="component" value="Unassembled WGS sequence"/>
</dbReference>